<dbReference type="Proteomes" id="UP000631694">
    <property type="component" value="Unassembled WGS sequence"/>
</dbReference>
<sequence>MRHVPLVPGFEAPRALVLGGIRLAVLGLADLEPDFAAVTESEAELLGLFGGDWPRGLTRHDDAVDLGWHEREFRIATSFAWSLWAGDAYVGSAYIYRDPDAPGAACAAHWFRTGFADAVARDGFRAAWRAFVAGWPFERVTFLEPGRAPDVVHHAAPPGTAGATPS</sequence>
<dbReference type="EMBL" id="JADZLT010000051">
    <property type="protein sequence ID" value="MBH0238700.1"/>
    <property type="molecule type" value="Genomic_DNA"/>
</dbReference>
<reference evidence="1" key="1">
    <citation type="submission" date="2020-12" db="EMBL/GenBank/DDBJ databases">
        <title>Methylobrevis albus sp. nov., isolated from fresh water lack sediment.</title>
        <authorList>
            <person name="Zou Q."/>
        </authorList>
    </citation>
    <scope>NUCLEOTIDE SEQUENCE</scope>
    <source>
        <strain evidence="1">L22</strain>
    </source>
</reference>
<dbReference type="RefSeq" id="WP_197311789.1">
    <property type="nucleotide sequence ID" value="NZ_JADZLT010000051.1"/>
</dbReference>
<proteinExistence type="predicted"/>
<evidence type="ECO:0008006" key="3">
    <source>
        <dbReference type="Google" id="ProtNLM"/>
    </source>
</evidence>
<keyword evidence="2" id="KW-1185">Reference proteome</keyword>
<name>A0A931I3Q5_9HYPH</name>
<evidence type="ECO:0000313" key="1">
    <source>
        <dbReference type="EMBL" id="MBH0238700.1"/>
    </source>
</evidence>
<gene>
    <name evidence="1" type="ORF">I5731_12765</name>
</gene>
<comment type="caution">
    <text evidence="1">The sequence shown here is derived from an EMBL/GenBank/DDBJ whole genome shotgun (WGS) entry which is preliminary data.</text>
</comment>
<evidence type="ECO:0000313" key="2">
    <source>
        <dbReference type="Proteomes" id="UP000631694"/>
    </source>
</evidence>
<accession>A0A931I3Q5</accession>
<organism evidence="1 2">
    <name type="scientific">Methylobrevis albus</name>
    <dbReference type="NCBI Taxonomy" id="2793297"/>
    <lineage>
        <taxon>Bacteria</taxon>
        <taxon>Pseudomonadati</taxon>
        <taxon>Pseudomonadota</taxon>
        <taxon>Alphaproteobacteria</taxon>
        <taxon>Hyphomicrobiales</taxon>
        <taxon>Pleomorphomonadaceae</taxon>
        <taxon>Methylobrevis</taxon>
    </lineage>
</organism>
<dbReference type="AlphaFoldDB" id="A0A931I3Q5"/>
<protein>
    <recommendedName>
        <fullName evidence="3">N-acetyltransferase domain-containing protein</fullName>
    </recommendedName>
</protein>